<evidence type="ECO:0000313" key="2">
    <source>
        <dbReference type="Proteomes" id="UP000184356"/>
    </source>
</evidence>
<dbReference type="OrthoDB" id="10360698at2759"/>
<gene>
    <name evidence="1" type="ORF">ASPSYDRAFT_73910</name>
</gene>
<dbReference type="AlphaFoldDB" id="A0A1L9SYS9"/>
<reference evidence="2" key="1">
    <citation type="journal article" date="2017" name="Genome Biol.">
        <title>Comparative genomics reveals high biological diversity and specific adaptations in the industrially and medically important fungal genus Aspergillus.</title>
        <authorList>
            <person name="de Vries R.P."/>
            <person name="Riley R."/>
            <person name="Wiebenga A."/>
            <person name="Aguilar-Osorio G."/>
            <person name="Amillis S."/>
            <person name="Uchima C.A."/>
            <person name="Anderluh G."/>
            <person name="Asadollahi M."/>
            <person name="Askin M."/>
            <person name="Barry K."/>
            <person name="Battaglia E."/>
            <person name="Bayram O."/>
            <person name="Benocci T."/>
            <person name="Braus-Stromeyer S.A."/>
            <person name="Caldana C."/>
            <person name="Canovas D."/>
            <person name="Cerqueira G.C."/>
            <person name="Chen F."/>
            <person name="Chen W."/>
            <person name="Choi C."/>
            <person name="Clum A."/>
            <person name="Dos Santos R.A."/>
            <person name="Damasio A.R."/>
            <person name="Diallinas G."/>
            <person name="Emri T."/>
            <person name="Fekete E."/>
            <person name="Flipphi M."/>
            <person name="Freyberg S."/>
            <person name="Gallo A."/>
            <person name="Gournas C."/>
            <person name="Habgood R."/>
            <person name="Hainaut M."/>
            <person name="Harispe M.L."/>
            <person name="Henrissat B."/>
            <person name="Hilden K.S."/>
            <person name="Hope R."/>
            <person name="Hossain A."/>
            <person name="Karabika E."/>
            <person name="Karaffa L."/>
            <person name="Karanyi Z."/>
            <person name="Krasevec N."/>
            <person name="Kuo A."/>
            <person name="Kusch H."/>
            <person name="LaButti K."/>
            <person name="Lagendijk E.L."/>
            <person name="Lapidus A."/>
            <person name="Levasseur A."/>
            <person name="Lindquist E."/>
            <person name="Lipzen A."/>
            <person name="Logrieco A.F."/>
            <person name="MacCabe A."/>
            <person name="Maekelae M.R."/>
            <person name="Malavazi I."/>
            <person name="Melin P."/>
            <person name="Meyer V."/>
            <person name="Mielnichuk N."/>
            <person name="Miskei M."/>
            <person name="Molnar A.P."/>
            <person name="Mule G."/>
            <person name="Ngan C.Y."/>
            <person name="Orejas M."/>
            <person name="Orosz E."/>
            <person name="Ouedraogo J.P."/>
            <person name="Overkamp K.M."/>
            <person name="Park H.-S."/>
            <person name="Perrone G."/>
            <person name="Piumi F."/>
            <person name="Punt P.J."/>
            <person name="Ram A.F."/>
            <person name="Ramon A."/>
            <person name="Rauscher S."/>
            <person name="Record E."/>
            <person name="Riano-Pachon D.M."/>
            <person name="Robert V."/>
            <person name="Roehrig J."/>
            <person name="Ruller R."/>
            <person name="Salamov A."/>
            <person name="Salih N.S."/>
            <person name="Samson R.A."/>
            <person name="Sandor E."/>
            <person name="Sanguinetti M."/>
            <person name="Schuetze T."/>
            <person name="Sepcic K."/>
            <person name="Shelest E."/>
            <person name="Sherlock G."/>
            <person name="Sophianopoulou V."/>
            <person name="Squina F.M."/>
            <person name="Sun H."/>
            <person name="Susca A."/>
            <person name="Todd R.B."/>
            <person name="Tsang A."/>
            <person name="Unkles S.E."/>
            <person name="van de Wiele N."/>
            <person name="van Rossen-Uffink D."/>
            <person name="Oliveira J.V."/>
            <person name="Vesth T.C."/>
            <person name="Visser J."/>
            <person name="Yu J.-H."/>
            <person name="Zhou M."/>
            <person name="Andersen M.R."/>
            <person name="Archer D.B."/>
            <person name="Baker S.E."/>
            <person name="Benoit I."/>
            <person name="Brakhage A.A."/>
            <person name="Braus G.H."/>
            <person name="Fischer R."/>
            <person name="Frisvad J.C."/>
            <person name="Goldman G.H."/>
            <person name="Houbraken J."/>
            <person name="Oakley B."/>
            <person name="Pocsi I."/>
            <person name="Scazzocchio C."/>
            <person name="Seiboth B."/>
            <person name="vanKuyk P.A."/>
            <person name="Wortman J."/>
            <person name="Dyer P.S."/>
            <person name="Grigoriev I.V."/>
        </authorList>
    </citation>
    <scope>NUCLEOTIDE SEQUENCE [LARGE SCALE GENOMIC DNA]</scope>
    <source>
        <strain evidence="2">CBS 593.65</strain>
    </source>
</reference>
<keyword evidence="2" id="KW-1185">Reference proteome</keyword>
<protein>
    <submittedName>
        <fullName evidence="1">Uncharacterized protein</fullName>
    </submittedName>
</protein>
<proteinExistence type="predicted"/>
<dbReference type="RefSeq" id="XP_040696103.1">
    <property type="nucleotide sequence ID" value="XM_040850747.1"/>
</dbReference>
<name>A0A1L9SYS9_9EURO</name>
<accession>A0A1L9SYS9</accession>
<dbReference type="EMBL" id="KV878603">
    <property type="protein sequence ID" value="OJJ52297.1"/>
    <property type="molecule type" value="Genomic_DNA"/>
</dbReference>
<evidence type="ECO:0000313" key="1">
    <source>
        <dbReference type="EMBL" id="OJJ52297.1"/>
    </source>
</evidence>
<dbReference type="Proteomes" id="UP000184356">
    <property type="component" value="Unassembled WGS sequence"/>
</dbReference>
<dbReference type="VEuPathDB" id="FungiDB:ASPSYDRAFT_73910"/>
<sequence>MGYKVSLASVSPHPEANLGLGFKIRWATVKGVKEYSPRPRMSENEISMVMEDGTLHCLDPTENNGIVSRFNEERILCAIRNNPNVGNVWFDYGDERSDVSLVFTIISAADMGGRTRLLYISPKWRDVLAEAEWRISLDRYQVLLADSDAKGDIHMELTVVVEYLINLLERQGCNVTGLPVNWKELRSRVLFNMFGKAEKECQSQLLRDITSLGAWADQSTDIFHLQRLLEDLRQ</sequence>
<organism evidence="1 2">
    <name type="scientific">Aspergillus sydowii CBS 593.65</name>
    <dbReference type="NCBI Taxonomy" id="1036612"/>
    <lineage>
        <taxon>Eukaryota</taxon>
        <taxon>Fungi</taxon>
        <taxon>Dikarya</taxon>
        <taxon>Ascomycota</taxon>
        <taxon>Pezizomycotina</taxon>
        <taxon>Eurotiomycetes</taxon>
        <taxon>Eurotiomycetidae</taxon>
        <taxon>Eurotiales</taxon>
        <taxon>Aspergillaceae</taxon>
        <taxon>Aspergillus</taxon>
        <taxon>Aspergillus subgen. Nidulantes</taxon>
    </lineage>
</organism>
<dbReference type="GeneID" id="63766820"/>